<dbReference type="EMBL" id="BLLF01000844">
    <property type="protein sequence ID" value="GFH15387.1"/>
    <property type="molecule type" value="Genomic_DNA"/>
</dbReference>
<comment type="caution">
    <text evidence="1">The sequence shown here is derived from an EMBL/GenBank/DDBJ whole genome shotgun (WGS) entry which is preliminary data.</text>
</comment>
<evidence type="ECO:0000313" key="2">
    <source>
        <dbReference type="Proteomes" id="UP000485058"/>
    </source>
</evidence>
<dbReference type="Proteomes" id="UP000485058">
    <property type="component" value="Unassembled WGS sequence"/>
</dbReference>
<sequence>MQRLSKDGQDAHSVTATSIKKLRLPHFGLLLGAGNCCQRRVLVGCTPSFRTGVARCCTITQVHKMGIGLVIRQLMPRAFARALCLLKASPKAAASNKPVATMELPSGAFIPTRALEPWHTLGL</sequence>
<protein>
    <submittedName>
        <fullName evidence="1">Uncharacterized protein</fullName>
    </submittedName>
</protein>
<reference evidence="1 2" key="1">
    <citation type="submission" date="2020-02" db="EMBL/GenBank/DDBJ databases">
        <title>Draft genome sequence of Haematococcus lacustris strain NIES-144.</title>
        <authorList>
            <person name="Morimoto D."/>
            <person name="Nakagawa S."/>
            <person name="Yoshida T."/>
            <person name="Sawayama S."/>
        </authorList>
    </citation>
    <scope>NUCLEOTIDE SEQUENCE [LARGE SCALE GENOMIC DNA]</scope>
    <source>
        <strain evidence="1 2">NIES-144</strain>
    </source>
</reference>
<name>A0A699YYK2_HAELA</name>
<proteinExistence type="predicted"/>
<keyword evidence="2" id="KW-1185">Reference proteome</keyword>
<evidence type="ECO:0000313" key="1">
    <source>
        <dbReference type="EMBL" id="GFH15387.1"/>
    </source>
</evidence>
<dbReference type="AlphaFoldDB" id="A0A699YYK2"/>
<organism evidence="1 2">
    <name type="scientific">Haematococcus lacustris</name>
    <name type="common">Green alga</name>
    <name type="synonym">Haematococcus pluvialis</name>
    <dbReference type="NCBI Taxonomy" id="44745"/>
    <lineage>
        <taxon>Eukaryota</taxon>
        <taxon>Viridiplantae</taxon>
        <taxon>Chlorophyta</taxon>
        <taxon>core chlorophytes</taxon>
        <taxon>Chlorophyceae</taxon>
        <taxon>CS clade</taxon>
        <taxon>Chlamydomonadales</taxon>
        <taxon>Haematococcaceae</taxon>
        <taxon>Haematococcus</taxon>
    </lineage>
</organism>
<gene>
    <name evidence="1" type="ORF">HaLaN_11608</name>
</gene>
<accession>A0A699YYK2</accession>